<dbReference type="Proteomes" id="UP000436088">
    <property type="component" value="Unassembled WGS sequence"/>
</dbReference>
<dbReference type="PANTHER" id="PTHR34281">
    <property type="entry name" value="PROTEIN EARLY FLOWERING 3"/>
    <property type="match status" value="1"/>
</dbReference>
<reference evidence="1" key="1">
    <citation type="submission" date="2019-09" db="EMBL/GenBank/DDBJ databases">
        <title>Draft genome information of white flower Hibiscus syriacus.</title>
        <authorList>
            <person name="Kim Y.-M."/>
        </authorList>
    </citation>
    <scope>NUCLEOTIDE SEQUENCE [LARGE SCALE GENOMIC DNA]</scope>
    <source>
        <strain evidence="1">YM2019G1</strain>
    </source>
</reference>
<dbReference type="AlphaFoldDB" id="A0A6A3A6S2"/>
<comment type="caution">
    <text evidence="1">The sequence shown here is derived from an EMBL/GenBank/DDBJ whole genome shotgun (WGS) entry which is preliminary data.</text>
</comment>
<organism evidence="1 2">
    <name type="scientific">Hibiscus syriacus</name>
    <name type="common">Rose of Sharon</name>
    <dbReference type="NCBI Taxonomy" id="106335"/>
    <lineage>
        <taxon>Eukaryota</taxon>
        <taxon>Viridiplantae</taxon>
        <taxon>Streptophyta</taxon>
        <taxon>Embryophyta</taxon>
        <taxon>Tracheophyta</taxon>
        <taxon>Spermatophyta</taxon>
        <taxon>Magnoliopsida</taxon>
        <taxon>eudicotyledons</taxon>
        <taxon>Gunneridae</taxon>
        <taxon>Pentapetalae</taxon>
        <taxon>rosids</taxon>
        <taxon>malvids</taxon>
        <taxon>Malvales</taxon>
        <taxon>Malvaceae</taxon>
        <taxon>Malvoideae</taxon>
        <taxon>Hibiscus</taxon>
    </lineage>
</organism>
<dbReference type="GO" id="GO:2000028">
    <property type="term" value="P:regulation of photoperiodism, flowering"/>
    <property type="evidence" value="ECO:0007669"/>
    <property type="project" value="InterPro"/>
</dbReference>
<evidence type="ECO:0000313" key="1">
    <source>
        <dbReference type="EMBL" id="KAE8699447.1"/>
    </source>
</evidence>
<gene>
    <name evidence="1" type="ORF">F3Y22_tig00110578pilonHSYRG00095</name>
</gene>
<accession>A0A6A3A6S2</accession>
<sequence>MGKSSLNGSSIKKSSSGDVPELTLIVKIRNNSQKPNISTQCADENAVAKLPLPSADDDASRGLVTQRPNALSTPMAANTGSSPWGFFFIWKSVVSSCNVSFRRTCLQAVWRASSSNCRFFGTGVWWLWSSEPNCSPPRCQTYFPHHDMPFRNPTVSGSTVEQISSFPRVQSNDNQLSTGDVNITTAQQSSCNMPSQMNQVVPLREFPASKVQQVVPLRGLKGMHYFLFFLPNPQLRHKSCPALENHILTYTALEVFNYLGFQVYASTNSGTMNREKPIGRIQLLLIPGVPSLPDSKTFKYWNPTTWIHEVKDSGTLMSLTLEDATLKEESFQSHLSWFPVVEKLVLSKCNALKYITISSYRFKTLILRECKQLKGADIDIQNLLSLDHKANHAPCFARLQKFIKKFDYSRGLKLVVRCDKNITIYENPKKIILPSVYDLKLDVVKSSVTLEDLLDDIL</sequence>
<dbReference type="EMBL" id="VEPZ02001038">
    <property type="protein sequence ID" value="KAE8699447.1"/>
    <property type="molecule type" value="Genomic_DNA"/>
</dbReference>
<proteinExistence type="predicted"/>
<evidence type="ECO:0000313" key="2">
    <source>
        <dbReference type="Proteomes" id="UP000436088"/>
    </source>
</evidence>
<protein>
    <submittedName>
        <fullName evidence="1">Uncharacterized protein</fullName>
    </submittedName>
</protein>
<dbReference type="PANTHER" id="PTHR34281:SF7">
    <property type="entry name" value="PROTEIN EARLY FLOWERING 3"/>
    <property type="match status" value="1"/>
</dbReference>
<dbReference type="InterPro" id="IPR039319">
    <property type="entry name" value="ELF3-like"/>
</dbReference>
<keyword evidence="2" id="KW-1185">Reference proteome</keyword>
<name>A0A6A3A6S2_HIBSY</name>